<dbReference type="AlphaFoldDB" id="A0A1B0AI68"/>
<reference evidence="2" key="1">
    <citation type="submission" date="2014-03" db="EMBL/GenBank/DDBJ databases">
        <authorList>
            <person name="Aksoy S."/>
            <person name="Warren W."/>
            <person name="Wilson R.K."/>
        </authorList>
    </citation>
    <scope>NUCLEOTIDE SEQUENCE [LARGE SCALE GENOMIC DNA]</scope>
    <source>
        <strain evidence="2">IAEA</strain>
    </source>
</reference>
<proteinExistence type="predicted"/>
<dbReference type="PANTHER" id="PTHR40552">
    <property type="entry name" value="AT05186P-RELATED"/>
    <property type="match status" value="1"/>
</dbReference>
<dbReference type="VEuPathDB" id="VectorBase:GPAI046582"/>
<sequence length="301" mass="35027">MDQQIVSIVNKNPIRRPYILQNPTLMWLRKDKDNKSEYAHNESREWLRDTLPLWSRLIKRNTLGHYRQLTTSRSKNFDIEIDGILLSLWGNLHPISDVFPEYNRGKQSLACCVMALCATRIYTICEWTPPILDSVVINGDRYFEQSLGVNKSKNYHFTIDDLNADCWLDSIHFRVHIEHVASGKLYAHPTPRQMNLAEALMYFFSHFQLGIVQCQKRCLAFGFVPGPDGGYFLYDCQSREMPIFPRHQGSTYVLLAKNLQMMLYCMVVTLNITTFHQPFALHTVELDSEFCDPINIGKLKE</sequence>
<evidence type="ECO:0000313" key="2">
    <source>
        <dbReference type="Proteomes" id="UP000092445"/>
    </source>
</evidence>
<dbReference type="PANTHER" id="PTHR40552:SF6">
    <property type="entry name" value="FI09606P-RELATED"/>
    <property type="match status" value="1"/>
</dbReference>
<dbReference type="STRING" id="7398.A0A1B0AI68"/>
<name>A0A1B0AI68_GLOPL</name>
<keyword evidence="2" id="KW-1185">Reference proteome</keyword>
<organism evidence="1 2">
    <name type="scientific">Glossina pallidipes</name>
    <name type="common">Tsetse fly</name>
    <dbReference type="NCBI Taxonomy" id="7398"/>
    <lineage>
        <taxon>Eukaryota</taxon>
        <taxon>Metazoa</taxon>
        <taxon>Ecdysozoa</taxon>
        <taxon>Arthropoda</taxon>
        <taxon>Hexapoda</taxon>
        <taxon>Insecta</taxon>
        <taxon>Pterygota</taxon>
        <taxon>Neoptera</taxon>
        <taxon>Endopterygota</taxon>
        <taxon>Diptera</taxon>
        <taxon>Brachycera</taxon>
        <taxon>Muscomorpha</taxon>
        <taxon>Hippoboscoidea</taxon>
        <taxon>Glossinidae</taxon>
        <taxon>Glossina</taxon>
    </lineage>
</organism>
<protein>
    <submittedName>
        <fullName evidence="1">Uncharacterized protein</fullName>
    </submittedName>
</protein>
<dbReference type="Proteomes" id="UP000092445">
    <property type="component" value="Unassembled WGS sequence"/>
</dbReference>
<reference evidence="1" key="2">
    <citation type="submission" date="2020-05" db="UniProtKB">
        <authorList>
            <consortium name="EnsemblMetazoa"/>
        </authorList>
    </citation>
    <scope>IDENTIFICATION</scope>
    <source>
        <strain evidence="1">IAEA</strain>
    </source>
</reference>
<dbReference type="Gene3D" id="3.90.70.120">
    <property type="match status" value="1"/>
</dbReference>
<evidence type="ECO:0000313" key="1">
    <source>
        <dbReference type="EnsemblMetazoa" id="GPAI046582-PA"/>
    </source>
</evidence>
<dbReference type="EnsemblMetazoa" id="GPAI046582-RA">
    <property type="protein sequence ID" value="GPAI046582-PA"/>
    <property type="gene ID" value="GPAI046582"/>
</dbReference>
<accession>A0A1B0AI68</accession>